<dbReference type="Proteomes" id="UP000789901">
    <property type="component" value="Unassembled WGS sequence"/>
</dbReference>
<name>A0ABN7X2K3_GIGMA</name>
<comment type="caution">
    <text evidence="1">The sequence shown here is derived from an EMBL/GenBank/DDBJ whole genome shotgun (WGS) entry which is preliminary data.</text>
</comment>
<evidence type="ECO:0000313" key="2">
    <source>
        <dbReference type="Proteomes" id="UP000789901"/>
    </source>
</evidence>
<evidence type="ECO:0000313" key="1">
    <source>
        <dbReference type="EMBL" id="CAG8846149.1"/>
    </source>
</evidence>
<organism evidence="1 2">
    <name type="scientific">Gigaspora margarita</name>
    <dbReference type="NCBI Taxonomy" id="4874"/>
    <lineage>
        <taxon>Eukaryota</taxon>
        <taxon>Fungi</taxon>
        <taxon>Fungi incertae sedis</taxon>
        <taxon>Mucoromycota</taxon>
        <taxon>Glomeromycotina</taxon>
        <taxon>Glomeromycetes</taxon>
        <taxon>Diversisporales</taxon>
        <taxon>Gigasporaceae</taxon>
        <taxon>Gigaspora</taxon>
    </lineage>
</organism>
<protein>
    <submittedName>
        <fullName evidence="1">14571_t:CDS:1</fullName>
    </submittedName>
</protein>
<feature type="non-terminal residue" evidence="1">
    <location>
        <position position="1"/>
    </location>
</feature>
<dbReference type="EMBL" id="CAJVQB010082312">
    <property type="protein sequence ID" value="CAG8846149.1"/>
    <property type="molecule type" value="Genomic_DNA"/>
</dbReference>
<keyword evidence="2" id="KW-1185">Reference proteome</keyword>
<accession>A0ABN7X2K3</accession>
<sequence>KTFQGKDECEVITFDDVVRKPNDKTCIVWNMYRGLLALKIVDFMFDYMKPGYDTRYEN</sequence>
<feature type="non-terminal residue" evidence="1">
    <location>
        <position position="58"/>
    </location>
</feature>
<gene>
    <name evidence="1" type="ORF">GMARGA_LOCUS38021</name>
</gene>
<reference evidence="1 2" key="1">
    <citation type="submission" date="2021-06" db="EMBL/GenBank/DDBJ databases">
        <authorList>
            <person name="Kallberg Y."/>
            <person name="Tangrot J."/>
            <person name="Rosling A."/>
        </authorList>
    </citation>
    <scope>NUCLEOTIDE SEQUENCE [LARGE SCALE GENOMIC DNA]</scope>
    <source>
        <strain evidence="1 2">120-4 pot B 10/14</strain>
    </source>
</reference>
<proteinExistence type="predicted"/>